<evidence type="ECO:0000313" key="3">
    <source>
        <dbReference type="Proteomes" id="UP001607151"/>
    </source>
</evidence>
<feature type="transmembrane region" description="Helical" evidence="1">
    <location>
        <begin position="21"/>
        <end position="43"/>
    </location>
</feature>
<keyword evidence="1" id="KW-0812">Transmembrane</keyword>
<keyword evidence="1" id="KW-0472">Membrane</keyword>
<protein>
    <submittedName>
        <fullName evidence="2">Phage holin family protein</fullName>
    </submittedName>
</protein>
<feature type="transmembrane region" description="Helical" evidence="1">
    <location>
        <begin position="55"/>
        <end position="77"/>
    </location>
</feature>
<accession>A0ABW7J1C3</accession>
<dbReference type="RefSeq" id="WP_394608725.1">
    <property type="nucleotide sequence ID" value="NZ_JBIHSN010000003.1"/>
</dbReference>
<dbReference type="Pfam" id="PF16083">
    <property type="entry name" value="Phage_holin_3_3"/>
    <property type="match status" value="1"/>
</dbReference>
<proteinExistence type="predicted"/>
<sequence length="113" mass="12315">MCVFQTVEVAMPEKDPNGYSLLAYALFILVALWGGVVTYVINLRRSSASFVFRDACIQAFISGFVGVLTSLLCWYIQAPIPLAGFLAGMSGYMGTKALTLFETRTSKIISGEK</sequence>
<evidence type="ECO:0000256" key="1">
    <source>
        <dbReference type="SAM" id="Phobius"/>
    </source>
</evidence>
<dbReference type="EMBL" id="JBIHSN010000003">
    <property type="protein sequence ID" value="MFH0267213.1"/>
    <property type="molecule type" value="Genomic_DNA"/>
</dbReference>
<keyword evidence="1" id="KW-1133">Transmembrane helix</keyword>
<gene>
    <name evidence="2" type="ORF">ACGRQ9_17345</name>
</gene>
<name>A0ABW7J1C3_9VIBR</name>
<dbReference type="Proteomes" id="UP001607151">
    <property type="component" value="Unassembled WGS sequence"/>
</dbReference>
<organism evidence="2 3">
    <name type="scientific">Vibrio rumoiensis</name>
    <dbReference type="NCBI Taxonomy" id="76258"/>
    <lineage>
        <taxon>Bacteria</taxon>
        <taxon>Pseudomonadati</taxon>
        <taxon>Pseudomonadota</taxon>
        <taxon>Gammaproteobacteria</taxon>
        <taxon>Vibrionales</taxon>
        <taxon>Vibrionaceae</taxon>
        <taxon>Vibrio</taxon>
    </lineage>
</organism>
<dbReference type="InterPro" id="IPR032126">
    <property type="entry name" value="LydA_holin"/>
</dbReference>
<evidence type="ECO:0000313" key="2">
    <source>
        <dbReference type="EMBL" id="MFH0267213.1"/>
    </source>
</evidence>
<comment type="caution">
    <text evidence="2">The sequence shown here is derived from an EMBL/GenBank/DDBJ whole genome shotgun (WGS) entry which is preliminary data.</text>
</comment>
<reference evidence="2 3" key="1">
    <citation type="submission" date="2024-10" db="EMBL/GenBank/DDBJ databases">
        <authorList>
            <person name="Yibar A."/>
            <person name="Saticioglu I.B."/>
            <person name="Duman M."/>
            <person name="Ajmi N."/>
            <person name="Gurler F."/>
            <person name="Ay H."/>
            <person name="Onuk E."/>
            <person name="Guler S."/>
            <person name="Romalde J.L."/>
        </authorList>
    </citation>
    <scope>NUCLEOTIDE SEQUENCE [LARGE SCALE GENOMIC DNA]</scope>
    <source>
        <strain evidence="2 3">14-MA-B</strain>
    </source>
</reference>
<keyword evidence="3" id="KW-1185">Reference proteome</keyword>